<dbReference type="InterPro" id="IPR000232">
    <property type="entry name" value="HSF_DNA-bd"/>
</dbReference>
<dbReference type="OrthoDB" id="60033at2759"/>
<dbReference type="PANTHER" id="PTHR10015">
    <property type="entry name" value="HEAT SHOCK TRANSCRIPTION FACTOR"/>
    <property type="match status" value="1"/>
</dbReference>
<dbReference type="GO" id="GO:0005634">
    <property type="term" value="C:nucleus"/>
    <property type="evidence" value="ECO:0007669"/>
    <property type="project" value="UniProtKB-SubCell"/>
</dbReference>
<evidence type="ECO:0000256" key="4">
    <source>
        <dbReference type="RuleBase" id="RU004020"/>
    </source>
</evidence>
<protein>
    <submittedName>
        <fullName evidence="7">Shock factor protein HSF8</fullName>
    </submittedName>
</protein>
<dbReference type="EMBL" id="CAICTM010001154">
    <property type="protein sequence ID" value="CAB9521026.1"/>
    <property type="molecule type" value="Genomic_DNA"/>
</dbReference>
<gene>
    <name evidence="7" type="ORF">SEMRO_1156_G247300.1</name>
</gene>
<sequence>MLGVAGNEAAPPFPLQLYGMLHSDQQHLGNIVSFLPHGRAFVVHNIERFSNDVLPVWFMDLDWEAFQHRLRLFGFHRITQGPDQGAFYNECFLRGRYHLARSIQEGRVPRQVAPEDEPNFDTMPWIDAVAAGTAQPAEHQQQQHAPADLTMAGLQASAGGSALPPGAIGYPVLPRLMIPSQRETETGIQSNSAMLDQNFLSEDELHEFLRANKDEEEEDERKEEHMETDQDQDQDHHQLN</sequence>
<dbReference type="GO" id="GO:0003700">
    <property type="term" value="F:DNA-binding transcription factor activity"/>
    <property type="evidence" value="ECO:0007669"/>
    <property type="project" value="InterPro"/>
</dbReference>
<feature type="domain" description="HSF-type DNA-binding" evidence="6">
    <location>
        <begin position="9"/>
        <end position="106"/>
    </location>
</feature>
<dbReference type="SMART" id="SM00415">
    <property type="entry name" value="HSF"/>
    <property type="match status" value="1"/>
</dbReference>
<feature type="region of interest" description="Disordered" evidence="5">
    <location>
        <begin position="205"/>
        <end position="240"/>
    </location>
</feature>
<comment type="subcellular location">
    <subcellularLocation>
        <location evidence="1">Nucleus</location>
    </subcellularLocation>
</comment>
<dbReference type="Proteomes" id="UP001153069">
    <property type="component" value="Unassembled WGS sequence"/>
</dbReference>
<accession>A0A9N8EKN1</accession>
<dbReference type="PANTHER" id="PTHR10015:SF206">
    <property type="entry name" value="HSF-TYPE DNA-BINDING DOMAIN-CONTAINING PROTEIN"/>
    <property type="match status" value="1"/>
</dbReference>
<dbReference type="InterPro" id="IPR036388">
    <property type="entry name" value="WH-like_DNA-bd_sf"/>
</dbReference>
<comment type="caution">
    <text evidence="7">The sequence shown here is derived from an EMBL/GenBank/DDBJ whole genome shotgun (WGS) entry which is preliminary data.</text>
</comment>
<keyword evidence="8" id="KW-1185">Reference proteome</keyword>
<keyword evidence="3" id="KW-0539">Nucleus</keyword>
<dbReference type="Gene3D" id="1.10.10.10">
    <property type="entry name" value="Winged helix-like DNA-binding domain superfamily/Winged helix DNA-binding domain"/>
    <property type="match status" value="1"/>
</dbReference>
<evidence type="ECO:0000259" key="6">
    <source>
        <dbReference type="SMART" id="SM00415"/>
    </source>
</evidence>
<evidence type="ECO:0000256" key="2">
    <source>
        <dbReference type="ARBA" id="ARBA00023125"/>
    </source>
</evidence>
<dbReference type="Pfam" id="PF00447">
    <property type="entry name" value="HSF_DNA-bind"/>
    <property type="match status" value="1"/>
</dbReference>
<evidence type="ECO:0000256" key="5">
    <source>
        <dbReference type="SAM" id="MobiDB-lite"/>
    </source>
</evidence>
<evidence type="ECO:0000256" key="3">
    <source>
        <dbReference type="ARBA" id="ARBA00023242"/>
    </source>
</evidence>
<dbReference type="SUPFAM" id="SSF46785">
    <property type="entry name" value="Winged helix' DNA-binding domain"/>
    <property type="match status" value="1"/>
</dbReference>
<dbReference type="AlphaFoldDB" id="A0A9N8EKN1"/>
<dbReference type="InterPro" id="IPR036390">
    <property type="entry name" value="WH_DNA-bd_sf"/>
</dbReference>
<name>A0A9N8EKN1_9STRA</name>
<proteinExistence type="inferred from homology"/>
<evidence type="ECO:0000313" key="7">
    <source>
        <dbReference type="EMBL" id="CAB9521026.1"/>
    </source>
</evidence>
<evidence type="ECO:0000313" key="8">
    <source>
        <dbReference type="Proteomes" id="UP001153069"/>
    </source>
</evidence>
<reference evidence="7" key="1">
    <citation type="submission" date="2020-06" db="EMBL/GenBank/DDBJ databases">
        <authorList>
            <consortium name="Plant Systems Biology data submission"/>
        </authorList>
    </citation>
    <scope>NUCLEOTIDE SEQUENCE</scope>
    <source>
        <strain evidence="7">D6</strain>
    </source>
</reference>
<evidence type="ECO:0000256" key="1">
    <source>
        <dbReference type="ARBA" id="ARBA00004123"/>
    </source>
</evidence>
<dbReference type="FunFam" id="1.10.10.10:FF:000479">
    <property type="entry name" value="Predicted protein"/>
    <property type="match status" value="1"/>
</dbReference>
<dbReference type="GO" id="GO:0043565">
    <property type="term" value="F:sequence-specific DNA binding"/>
    <property type="evidence" value="ECO:0007669"/>
    <property type="project" value="InterPro"/>
</dbReference>
<feature type="compositionally biased region" description="Basic and acidic residues" evidence="5">
    <location>
        <begin position="222"/>
        <end position="240"/>
    </location>
</feature>
<organism evidence="7 8">
    <name type="scientific">Seminavis robusta</name>
    <dbReference type="NCBI Taxonomy" id="568900"/>
    <lineage>
        <taxon>Eukaryota</taxon>
        <taxon>Sar</taxon>
        <taxon>Stramenopiles</taxon>
        <taxon>Ochrophyta</taxon>
        <taxon>Bacillariophyta</taxon>
        <taxon>Bacillariophyceae</taxon>
        <taxon>Bacillariophycidae</taxon>
        <taxon>Naviculales</taxon>
        <taxon>Naviculaceae</taxon>
        <taxon>Seminavis</taxon>
    </lineage>
</organism>
<keyword evidence="2" id="KW-0238">DNA-binding</keyword>
<comment type="similarity">
    <text evidence="4">Belongs to the HSF family.</text>
</comment>